<gene>
    <name evidence="3" type="ORF">BDY21DRAFT_307482</name>
</gene>
<dbReference type="OrthoDB" id="1393670at2759"/>
<name>A0A6A6NV33_9PEZI</name>
<dbReference type="Pfam" id="PF01738">
    <property type="entry name" value="DLH"/>
    <property type="match status" value="1"/>
</dbReference>
<protein>
    <submittedName>
        <fullName evidence="3">Alpha/Beta hydrolase protein</fullName>
    </submittedName>
</protein>
<dbReference type="Proteomes" id="UP000799766">
    <property type="component" value="Unassembled WGS sequence"/>
</dbReference>
<sequence length="341" mass="36211">MADTDQLATKSPEVDAAEQQQAPAASAGGDAMAQEGLTMGEHCVTDRPAPPGERPTGEITKLGGVDAYIAKPNDYPHSPSKLLLLLTGGTGIHSVNNQLQADKYASEGFLVIMPDQFDNDPAPNTTTADPATPTETSFISRVKLGAAEAAKSFLIDMWLARHTPEKVLPVLRRALDGARDEFADAVANGQGVYAAGYCFGAKYVLLLAAGVDAHPEMRAWWGVGGKPKDEEEGGAERAEAGGKEPLIRAGAIAHGTLVTHEDIASVKAPISMVCVKDDSLFPNDVREDGRQALVQAGVEHEVEVYPGVPHGFAVLGNYDDQHIKRSQQQAFGQMLGWLQAH</sequence>
<reference evidence="3" key="1">
    <citation type="journal article" date="2020" name="Stud. Mycol.">
        <title>101 Dothideomycetes genomes: a test case for predicting lifestyles and emergence of pathogens.</title>
        <authorList>
            <person name="Haridas S."/>
            <person name="Albert R."/>
            <person name="Binder M."/>
            <person name="Bloem J."/>
            <person name="Labutti K."/>
            <person name="Salamov A."/>
            <person name="Andreopoulos B."/>
            <person name="Baker S."/>
            <person name="Barry K."/>
            <person name="Bills G."/>
            <person name="Bluhm B."/>
            <person name="Cannon C."/>
            <person name="Castanera R."/>
            <person name="Culley D."/>
            <person name="Daum C."/>
            <person name="Ezra D."/>
            <person name="Gonzalez J."/>
            <person name="Henrissat B."/>
            <person name="Kuo A."/>
            <person name="Liang C."/>
            <person name="Lipzen A."/>
            <person name="Lutzoni F."/>
            <person name="Magnuson J."/>
            <person name="Mondo S."/>
            <person name="Nolan M."/>
            <person name="Ohm R."/>
            <person name="Pangilinan J."/>
            <person name="Park H.-J."/>
            <person name="Ramirez L."/>
            <person name="Alfaro M."/>
            <person name="Sun H."/>
            <person name="Tritt A."/>
            <person name="Yoshinaga Y."/>
            <person name="Zwiers L.-H."/>
            <person name="Turgeon B."/>
            <person name="Goodwin S."/>
            <person name="Spatafora J."/>
            <person name="Crous P."/>
            <person name="Grigoriev I."/>
        </authorList>
    </citation>
    <scope>NUCLEOTIDE SEQUENCE</scope>
    <source>
        <strain evidence="3">ATCC 16933</strain>
    </source>
</reference>
<dbReference type="AlphaFoldDB" id="A0A6A6NV33"/>
<dbReference type="Gene3D" id="3.40.50.1820">
    <property type="entry name" value="alpha/beta hydrolase"/>
    <property type="match status" value="1"/>
</dbReference>
<evidence type="ECO:0000313" key="3">
    <source>
        <dbReference type="EMBL" id="KAF2455334.1"/>
    </source>
</evidence>
<feature type="compositionally biased region" description="Low complexity" evidence="1">
    <location>
        <begin position="17"/>
        <end position="35"/>
    </location>
</feature>
<evidence type="ECO:0000259" key="2">
    <source>
        <dbReference type="Pfam" id="PF01738"/>
    </source>
</evidence>
<dbReference type="SUPFAM" id="SSF53474">
    <property type="entry name" value="alpha/beta-Hydrolases"/>
    <property type="match status" value="1"/>
</dbReference>
<dbReference type="PANTHER" id="PTHR17630:SF80">
    <property type="entry name" value="DIENELACTONE HYDROLASE DOMAIN-CONTAINING PROTEIN"/>
    <property type="match status" value="1"/>
</dbReference>
<accession>A0A6A6NV33</accession>
<proteinExistence type="predicted"/>
<dbReference type="EMBL" id="MU001687">
    <property type="protein sequence ID" value="KAF2455334.1"/>
    <property type="molecule type" value="Genomic_DNA"/>
</dbReference>
<dbReference type="GO" id="GO:0016787">
    <property type="term" value="F:hydrolase activity"/>
    <property type="evidence" value="ECO:0007669"/>
    <property type="project" value="UniProtKB-KW"/>
</dbReference>
<evidence type="ECO:0000256" key="1">
    <source>
        <dbReference type="SAM" id="MobiDB-lite"/>
    </source>
</evidence>
<dbReference type="InterPro" id="IPR002925">
    <property type="entry name" value="Dienelactn_hydro"/>
</dbReference>
<feature type="region of interest" description="Disordered" evidence="1">
    <location>
        <begin position="1"/>
        <end position="59"/>
    </location>
</feature>
<dbReference type="PANTHER" id="PTHR17630">
    <property type="entry name" value="DIENELACTONE HYDROLASE"/>
    <property type="match status" value="1"/>
</dbReference>
<feature type="domain" description="Dienelactone hydrolase" evidence="2">
    <location>
        <begin position="65"/>
        <end position="340"/>
    </location>
</feature>
<keyword evidence="4" id="KW-1185">Reference proteome</keyword>
<keyword evidence="3" id="KW-0378">Hydrolase</keyword>
<organism evidence="3 4">
    <name type="scientific">Lineolata rhizophorae</name>
    <dbReference type="NCBI Taxonomy" id="578093"/>
    <lineage>
        <taxon>Eukaryota</taxon>
        <taxon>Fungi</taxon>
        <taxon>Dikarya</taxon>
        <taxon>Ascomycota</taxon>
        <taxon>Pezizomycotina</taxon>
        <taxon>Dothideomycetes</taxon>
        <taxon>Dothideomycetes incertae sedis</taxon>
        <taxon>Lineolatales</taxon>
        <taxon>Lineolataceae</taxon>
        <taxon>Lineolata</taxon>
    </lineage>
</organism>
<evidence type="ECO:0000313" key="4">
    <source>
        <dbReference type="Proteomes" id="UP000799766"/>
    </source>
</evidence>
<dbReference type="InterPro" id="IPR029058">
    <property type="entry name" value="AB_hydrolase_fold"/>
</dbReference>